<reference evidence="2 3" key="1">
    <citation type="submission" date="2020-04" db="EMBL/GenBank/DDBJ databases">
        <title>Perkinsus chesapeaki whole genome sequence.</title>
        <authorList>
            <person name="Bogema D.R."/>
        </authorList>
    </citation>
    <scope>NUCLEOTIDE SEQUENCE [LARGE SCALE GENOMIC DNA]</scope>
    <source>
        <strain evidence="2">ATCC PRA-425</strain>
    </source>
</reference>
<dbReference type="Proteomes" id="UP000591131">
    <property type="component" value="Unassembled WGS sequence"/>
</dbReference>
<dbReference type="AlphaFoldDB" id="A0A7J6LBS6"/>
<comment type="caution">
    <text evidence="2">The sequence shown here is derived from an EMBL/GenBank/DDBJ whole genome shotgun (WGS) entry which is preliminary data.</text>
</comment>
<feature type="transmembrane region" description="Helical" evidence="1">
    <location>
        <begin position="165"/>
        <end position="183"/>
    </location>
</feature>
<feature type="non-terminal residue" evidence="2">
    <location>
        <position position="1"/>
    </location>
</feature>
<evidence type="ECO:0000313" key="2">
    <source>
        <dbReference type="EMBL" id="KAF4656571.1"/>
    </source>
</evidence>
<feature type="transmembrane region" description="Helical" evidence="1">
    <location>
        <begin position="25"/>
        <end position="48"/>
    </location>
</feature>
<gene>
    <name evidence="2" type="ORF">FOL47_008846</name>
</gene>
<keyword evidence="1" id="KW-0472">Membrane</keyword>
<feature type="transmembrane region" description="Helical" evidence="1">
    <location>
        <begin position="95"/>
        <end position="115"/>
    </location>
</feature>
<protein>
    <submittedName>
        <fullName evidence="2">Uncharacterized protein</fullName>
    </submittedName>
</protein>
<accession>A0A7J6LBS6</accession>
<sequence length="545" mass="60433">NTMLGEELYVMASSAGAHRENGADIIVLVFYFILSIFNVIFSAVLVAFQGHVINGNEAAQQYFYTSIRSSPVEAFAVEIGISELMYNTLWPATLLLPYIGFAFGGYLVKFAFMYIRAKRSSSLTPATAEALLEPSAMWLAWDYSLIVANCLTCVLFLFTVAPLNVAPSIFVNMIMWCGFMYISQKTLHLRMSKVRIYYSHRLDLCALVLWSIVIGAIGSVPVYWKGRADRATMGSVVIIFLVVAGSYLVCLLVIFNTSYCKADESFECDVTFDEAQDNLLFDWFNCNPIHVLKSQFGLLSKPTGDATNFLARGPRVLYRQGKQHLQIADFAERRRRLIETLMNSDILEASSGKQRVSIDEKYVVSAGESLWIKATKFAKSNDEAARIAFSPRSPPRGSWGSLLFSDGVPGPAVCGPERPTAQGLSPRQYESDYPITSLRTSSGAFLLHHRSLHLLIIATANTASPERHSAHRNELGALRALSTRTADSADLVLPYDTSDMRSLPRTGPVQRGPGNDLLDEKVTLINSVPVAEKWLRAPCLRRKGD</sequence>
<evidence type="ECO:0000256" key="1">
    <source>
        <dbReference type="SAM" id="Phobius"/>
    </source>
</evidence>
<name>A0A7J6LBS6_PERCH</name>
<keyword evidence="3" id="KW-1185">Reference proteome</keyword>
<dbReference type="OrthoDB" id="364645at2759"/>
<keyword evidence="1" id="KW-0812">Transmembrane</keyword>
<organism evidence="2 3">
    <name type="scientific">Perkinsus chesapeaki</name>
    <name type="common">Clam parasite</name>
    <name type="synonym">Perkinsus andrewsi</name>
    <dbReference type="NCBI Taxonomy" id="330153"/>
    <lineage>
        <taxon>Eukaryota</taxon>
        <taxon>Sar</taxon>
        <taxon>Alveolata</taxon>
        <taxon>Perkinsozoa</taxon>
        <taxon>Perkinsea</taxon>
        <taxon>Perkinsida</taxon>
        <taxon>Perkinsidae</taxon>
        <taxon>Perkinsus</taxon>
    </lineage>
</organism>
<dbReference type="EMBL" id="JAAPAO010000589">
    <property type="protein sequence ID" value="KAF4656571.1"/>
    <property type="molecule type" value="Genomic_DNA"/>
</dbReference>
<feature type="transmembrane region" description="Helical" evidence="1">
    <location>
        <begin position="204"/>
        <end position="224"/>
    </location>
</feature>
<keyword evidence="1" id="KW-1133">Transmembrane helix</keyword>
<feature type="transmembrane region" description="Helical" evidence="1">
    <location>
        <begin position="236"/>
        <end position="255"/>
    </location>
</feature>
<feature type="transmembrane region" description="Helical" evidence="1">
    <location>
        <begin position="136"/>
        <end position="159"/>
    </location>
</feature>
<evidence type="ECO:0000313" key="3">
    <source>
        <dbReference type="Proteomes" id="UP000591131"/>
    </source>
</evidence>
<proteinExistence type="predicted"/>